<keyword evidence="4" id="KW-0539">Nucleus</keyword>
<accession>A0A1E1WFH0</accession>
<dbReference type="PANTHER" id="PTHR28359">
    <property type="entry name" value="ASHWIN"/>
    <property type="match status" value="1"/>
</dbReference>
<organism evidence="6">
    <name type="scientific">Pectinophora gossypiella</name>
    <name type="common">Cotton pink bollworm</name>
    <name type="synonym">Depressaria gossypiella</name>
    <dbReference type="NCBI Taxonomy" id="13191"/>
    <lineage>
        <taxon>Eukaryota</taxon>
        <taxon>Metazoa</taxon>
        <taxon>Ecdysozoa</taxon>
        <taxon>Arthropoda</taxon>
        <taxon>Hexapoda</taxon>
        <taxon>Insecta</taxon>
        <taxon>Pterygota</taxon>
        <taxon>Neoptera</taxon>
        <taxon>Endopterygota</taxon>
        <taxon>Lepidoptera</taxon>
        <taxon>Glossata</taxon>
        <taxon>Ditrysia</taxon>
        <taxon>Gelechioidea</taxon>
        <taxon>Gelechiidae</taxon>
        <taxon>Apatetrinae</taxon>
        <taxon>Pectinophora</taxon>
    </lineage>
</organism>
<dbReference type="InterPro" id="IPR024887">
    <property type="entry name" value="Ashwin"/>
</dbReference>
<dbReference type="EMBL" id="GDQN01005311">
    <property type="protein sequence ID" value="JAT85743.1"/>
    <property type="molecule type" value="Transcribed_RNA"/>
</dbReference>
<evidence type="ECO:0000256" key="4">
    <source>
        <dbReference type="ARBA" id="ARBA00023242"/>
    </source>
</evidence>
<evidence type="ECO:0000313" key="6">
    <source>
        <dbReference type="EMBL" id="JAT85743.1"/>
    </source>
</evidence>
<evidence type="ECO:0000256" key="3">
    <source>
        <dbReference type="ARBA" id="ARBA00015134"/>
    </source>
</evidence>
<evidence type="ECO:0000256" key="2">
    <source>
        <dbReference type="ARBA" id="ARBA00007855"/>
    </source>
</evidence>
<dbReference type="GO" id="GO:0048598">
    <property type="term" value="P:embryonic morphogenesis"/>
    <property type="evidence" value="ECO:0007669"/>
    <property type="project" value="InterPro"/>
</dbReference>
<feature type="region of interest" description="Disordered" evidence="5">
    <location>
        <begin position="119"/>
        <end position="158"/>
    </location>
</feature>
<dbReference type="OrthoDB" id="10071059at2759"/>
<reference evidence="6" key="1">
    <citation type="submission" date="2015-09" db="EMBL/GenBank/DDBJ databases">
        <title>De novo assembly of Pectinophora gossypiella (Pink Bollworm) gut transcriptome.</title>
        <authorList>
            <person name="Tassone E.E."/>
        </authorList>
    </citation>
    <scope>NUCLEOTIDE SEQUENCE</scope>
</reference>
<dbReference type="AlphaFoldDB" id="A0A1E1WFH0"/>
<gene>
    <name evidence="6" type="ORF">g.447</name>
</gene>
<evidence type="ECO:0000256" key="1">
    <source>
        <dbReference type="ARBA" id="ARBA00004123"/>
    </source>
</evidence>
<dbReference type="GO" id="GO:0072669">
    <property type="term" value="C:tRNA-splicing ligase complex"/>
    <property type="evidence" value="ECO:0007669"/>
    <property type="project" value="InterPro"/>
</dbReference>
<dbReference type="PANTHER" id="PTHR28359:SF1">
    <property type="entry name" value="ASHWIN"/>
    <property type="match status" value="1"/>
</dbReference>
<proteinExistence type="inferred from homology"/>
<protein>
    <recommendedName>
        <fullName evidence="3">Ashwin</fullName>
    </recommendedName>
</protein>
<name>A0A1E1WFH0_PECGO</name>
<dbReference type="Pfam" id="PF15323">
    <property type="entry name" value="Ashwin"/>
    <property type="match status" value="1"/>
</dbReference>
<dbReference type="GO" id="GO:0005634">
    <property type="term" value="C:nucleus"/>
    <property type="evidence" value="ECO:0007669"/>
    <property type="project" value="UniProtKB-SubCell"/>
</dbReference>
<comment type="similarity">
    <text evidence="2">Belongs to the ashwin family.</text>
</comment>
<comment type="subcellular location">
    <subcellularLocation>
        <location evidence="1">Nucleus</location>
    </subcellularLocation>
</comment>
<feature type="region of interest" description="Disordered" evidence="5">
    <location>
        <begin position="60"/>
        <end position="81"/>
    </location>
</feature>
<sequence length="158" mass="18576">MNVPCDLLLHPELLTNEQLKDIIQQRHLKIPYIEQMQRDDLLDLFHQFCVPYGQRRYRDSGRGKILNKTRQMSPERPPKFNTINTIESRKLSRTWSSDRIKPPPDLLSGHMKRIKLENKSPTVNKDVNNIKRKMSVDGDTLINESPPPKKDKKPITWP</sequence>
<evidence type="ECO:0000256" key="5">
    <source>
        <dbReference type="SAM" id="MobiDB-lite"/>
    </source>
</evidence>